<feature type="compositionally biased region" description="Low complexity" evidence="9">
    <location>
        <begin position="758"/>
        <end position="771"/>
    </location>
</feature>
<feature type="domain" description="SP-RING-type" evidence="10">
    <location>
        <begin position="390"/>
        <end position="475"/>
    </location>
</feature>
<dbReference type="GO" id="GO:0016925">
    <property type="term" value="P:protein sumoylation"/>
    <property type="evidence" value="ECO:0007669"/>
    <property type="project" value="TreeGrafter"/>
</dbReference>
<feature type="region of interest" description="Disordered" evidence="9">
    <location>
        <begin position="495"/>
        <end position="653"/>
    </location>
</feature>
<accession>A0A9W8E8Q6</accession>
<comment type="caution">
    <text evidence="11">The sequence shown here is derived from an EMBL/GenBank/DDBJ whole genome shotgun (WGS) entry which is preliminary data.</text>
</comment>
<evidence type="ECO:0000259" key="10">
    <source>
        <dbReference type="PROSITE" id="PS51044"/>
    </source>
</evidence>
<feature type="compositionally biased region" description="Polar residues" evidence="9">
    <location>
        <begin position="606"/>
        <end position="638"/>
    </location>
</feature>
<reference evidence="11" key="1">
    <citation type="submission" date="2022-07" db="EMBL/GenBank/DDBJ databases">
        <title>Phylogenomic reconstructions and comparative analyses of Kickxellomycotina fungi.</title>
        <authorList>
            <person name="Reynolds N.K."/>
            <person name="Stajich J.E."/>
            <person name="Barry K."/>
            <person name="Grigoriev I.V."/>
            <person name="Crous P."/>
            <person name="Smith M.E."/>
        </authorList>
    </citation>
    <scope>NUCLEOTIDE SEQUENCE</scope>
    <source>
        <strain evidence="11">RSA 1196</strain>
    </source>
</reference>
<dbReference type="InterPro" id="IPR038654">
    <property type="entry name" value="PINIT_sf"/>
</dbReference>
<evidence type="ECO:0000256" key="9">
    <source>
        <dbReference type="SAM" id="MobiDB-lite"/>
    </source>
</evidence>
<keyword evidence="11" id="KW-0436">Ligase</keyword>
<comment type="similarity">
    <text evidence="2">Belongs to the PIAS family.</text>
</comment>
<dbReference type="GO" id="GO:0061665">
    <property type="term" value="F:SUMO ligase activity"/>
    <property type="evidence" value="ECO:0007669"/>
    <property type="project" value="TreeGrafter"/>
</dbReference>
<dbReference type="InterPro" id="IPR004181">
    <property type="entry name" value="Znf_MIZ"/>
</dbReference>
<dbReference type="Pfam" id="PF14324">
    <property type="entry name" value="PINIT"/>
    <property type="match status" value="1"/>
</dbReference>
<feature type="region of interest" description="Disordered" evidence="9">
    <location>
        <begin position="146"/>
        <end position="181"/>
    </location>
</feature>
<proteinExistence type="inferred from homology"/>
<organism evidence="11 12">
    <name type="scientific">Dispira parvispora</name>
    <dbReference type="NCBI Taxonomy" id="1520584"/>
    <lineage>
        <taxon>Eukaryota</taxon>
        <taxon>Fungi</taxon>
        <taxon>Fungi incertae sedis</taxon>
        <taxon>Zoopagomycota</taxon>
        <taxon>Kickxellomycotina</taxon>
        <taxon>Dimargaritomycetes</taxon>
        <taxon>Dimargaritales</taxon>
        <taxon>Dimargaritaceae</taxon>
        <taxon>Dispira</taxon>
    </lineage>
</organism>
<evidence type="ECO:0000256" key="4">
    <source>
        <dbReference type="ARBA" id="ARBA00022723"/>
    </source>
</evidence>
<dbReference type="InterPro" id="IPR013083">
    <property type="entry name" value="Znf_RING/FYVE/PHD"/>
</dbReference>
<dbReference type="GO" id="GO:0008270">
    <property type="term" value="F:zinc ion binding"/>
    <property type="evidence" value="ECO:0007669"/>
    <property type="project" value="UniProtKB-KW"/>
</dbReference>
<sequence>MSPNAEPLEATLDKLRVEQLKEVVRKIKDLNIRDTHVFLRLNKRKPDHIDQIRQCYHIAITHGLSQERLQIEKIIQDAYRYPLKDKLTPSTQSSSNPTTPGTPALRNAPPGATPATELSQISSAPHSARQSLANVLRHHHQANGITPVQSASTPLPAPLMHSRKTPSPTLRPSPMPTITGAKSFNAPQIVQTGAHRGGAKSQRPVPYQNLRFEPSPFYRVDAYVTNPTKCRESVSRQTTAQLHYSVTEAQKVMLETQRPTENWDTRVGLFLYSTSCKEASLSSTSTSYGAKLVFPRLISVRVNGNMVDRRVIDKYASRTNKHPQPLDLTSLFDKRYSSHRVELTYISPVELVVTVAFVKQISVEFLVSSLQQNSTVNKEEVLSRFKRKHADDDIVATGRLMSLKCPLSYTRIKDPCRSTRCDHIQCFDAMSYLQVNEQVPTWKCPICNIAAPYTDLMIDGFFLDIIRSVPDSIEQIYVEEDLSWKLPSTEEAVLIKDDVEPQVGSTPPENRPDSSTPSKRPLSPMGSGSQSKRTRVEVIDLTLSDSEPDTPTRAPPAGITDDADDMVFYGDSQASTLTAPTDNHPTVTSQALSQNSSPTAPPIKQSPPTSCPVNDTAELNQASVNSTPQLPTAPSTGGNPIPVYNPESSPGYPSREALLQMNHNRPTYNNFPMSPQSTSSGIIRLSSLPSVAPHSRSRPYSPAYPTSFPPRNPNFPLPSFASMSSNLHFQRPTTVPTTRRLSNPPHSLGSTGYNSTGQQQRPRPWRITTTPPNHPRGFPLRSTYHSSPYGGPPTR</sequence>
<keyword evidence="6" id="KW-0833">Ubl conjugation pathway</keyword>
<evidence type="ECO:0000256" key="1">
    <source>
        <dbReference type="ARBA" id="ARBA00004718"/>
    </source>
</evidence>
<keyword evidence="7" id="KW-0862">Zinc</keyword>
<dbReference type="Proteomes" id="UP001150925">
    <property type="component" value="Unassembled WGS sequence"/>
</dbReference>
<feature type="compositionally biased region" description="Low complexity" evidence="9">
    <location>
        <begin position="88"/>
        <end position="103"/>
    </location>
</feature>
<dbReference type="EMBL" id="JANBPY010000191">
    <property type="protein sequence ID" value="KAJ1968381.1"/>
    <property type="molecule type" value="Genomic_DNA"/>
</dbReference>
<dbReference type="Pfam" id="PF02891">
    <property type="entry name" value="zf-MIZ"/>
    <property type="match status" value="1"/>
</dbReference>
<evidence type="ECO:0000313" key="11">
    <source>
        <dbReference type="EMBL" id="KAJ1968381.1"/>
    </source>
</evidence>
<dbReference type="InterPro" id="IPR023321">
    <property type="entry name" value="PINIT"/>
</dbReference>
<keyword evidence="12" id="KW-1185">Reference proteome</keyword>
<gene>
    <name evidence="11" type="primary">pli1</name>
    <name evidence="11" type="ORF">IWQ62_001281</name>
</gene>
<dbReference type="InterPro" id="IPR031141">
    <property type="entry name" value="SIZ1/2_SP-RING"/>
</dbReference>
<dbReference type="SUPFAM" id="SSF57850">
    <property type="entry name" value="RING/U-box"/>
    <property type="match status" value="1"/>
</dbReference>
<dbReference type="PANTHER" id="PTHR10782">
    <property type="entry name" value="ZINC FINGER MIZ DOMAIN-CONTAINING PROTEIN"/>
    <property type="match status" value="1"/>
</dbReference>
<evidence type="ECO:0000256" key="6">
    <source>
        <dbReference type="ARBA" id="ARBA00022786"/>
    </source>
</evidence>
<keyword evidence="5 8" id="KW-0863">Zinc-finger</keyword>
<dbReference type="AlphaFoldDB" id="A0A9W8E8Q6"/>
<feature type="compositionally biased region" description="Polar residues" evidence="9">
    <location>
        <begin position="503"/>
        <end position="518"/>
    </location>
</feature>
<keyword evidence="4" id="KW-0479">Metal-binding</keyword>
<name>A0A9W8E8Q6_9FUNG</name>
<dbReference type="GO" id="GO:0016874">
    <property type="term" value="F:ligase activity"/>
    <property type="evidence" value="ECO:0007669"/>
    <property type="project" value="UniProtKB-KW"/>
</dbReference>
<dbReference type="PANTHER" id="PTHR10782:SF4">
    <property type="entry name" value="TONALLI, ISOFORM E"/>
    <property type="match status" value="1"/>
</dbReference>
<feature type="compositionally biased region" description="Polar residues" evidence="9">
    <location>
        <begin position="572"/>
        <end position="598"/>
    </location>
</feature>
<dbReference type="Gene3D" id="2.60.120.780">
    <property type="entry name" value="PINIT domain"/>
    <property type="match status" value="1"/>
</dbReference>
<comment type="pathway">
    <text evidence="1">Protein modification; protein sumoylation.</text>
</comment>
<dbReference type="Gene3D" id="3.30.40.10">
    <property type="entry name" value="Zinc/RING finger domain, C3HC4 (zinc finger)"/>
    <property type="match status" value="1"/>
</dbReference>
<feature type="region of interest" description="Disordered" evidence="9">
    <location>
        <begin position="731"/>
        <end position="795"/>
    </location>
</feature>
<keyword evidence="3" id="KW-0808">Transferase</keyword>
<evidence type="ECO:0000256" key="7">
    <source>
        <dbReference type="ARBA" id="ARBA00022833"/>
    </source>
</evidence>
<evidence type="ECO:0000313" key="12">
    <source>
        <dbReference type="Proteomes" id="UP001150925"/>
    </source>
</evidence>
<evidence type="ECO:0000256" key="5">
    <source>
        <dbReference type="ARBA" id="ARBA00022771"/>
    </source>
</evidence>
<evidence type="ECO:0000256" key="2">
    <source>
        <dbReference type="ARBA" id="ARBA00005383"/>
    </source>
</evidence>
<dbReference type="GO" id="GO:0000785">
    <property type="term" value="C:chromatin"/>
    <property type="evidence" value="ECO:0007669"/>
    <property type="project" value="TreeGrafter"/>
</dbReference>
<feature type="region of interest" description="Disordered" evidence="9">
    <location>
        <begin position="85"/>
        <end position="131"/>
    </location>
</feature>
<evidence type="ECO:0000256" key="3">
    <source>
        <dbReference type="ARBA" id="ARBA00022679"/>
    </source>
</evidence>
<dbReference type="CDD" id="cd16792">
    <property type="entry name" value="SP-RING_Siz-like"/>
    <property type="match status" value="1"/>
</dbReference>
<protein>
    <submittedName>
        <fullName evidence="11">E3 SUMO-protein ligase pli1</fullName>
    </submittedName>
</protein>
<feature type="compositionally biased region" description="Polar residues" evidence="9">
    <location>
        <begin position="116"/>
        <end position="131"/>
    </location>
</feature>
<feature type="compositionally biased region" description="Polar residues" evidence="9">
    <location>
        <begin position="731"/>
        <end position="757"/>
    </location>
</feature>
<evidence type="ECO:0000256" key="8">
    <source>
        <dbReference type="PROSITE-ProRule" id="PRU00452"/>
    </source>
</evidence>
<dbReference type="PROSITE" id="PS51044">
    <property type="entry name" value="ZF_SP_RING"/>
    <property type="match status" value="1"/>
</dbReference>
<dbReference type="OrthoDB" id="28127at2759"/>